<evidence type="ECO:0000313" key="3">
    <source>
        <dbReference type="Proteomes" id="UP000027265"/>
    </source>
</evidence>
<organism evidence="2 3">
    <name type="scientific">Jaapia argillacea MUCL 33604</name>
    <dbReference type="NCBI Taxonomy" id="933084"/>
    <lineage>
        <taxon>Eukaryota</taxon>
        <taxon>Fungi</taxon>
        <taxon>Dikarya</taxon>
        <taxon>Basidiomycota</taxon>
        <taxon>Agaricomycotina</taxon>
        <taxon>Agaricomycetes</taxon>
        <taxon>Agaricomycetidae</taxon>
        <taxon>Jaapiales</taxon>
        <taxon>Jaapiaceae</taxon>
        <taxon>Jaapia</taxon>
    </lineage>
</organism>
<keyword evidence="1" id="KW-0175">Coiled coil</keyword>
<dbReference type="HOGENOM" id="CLU_1023299_0_0_1"/>
<dbReference type="EMBL" id="KL197772">
    <property type="protein sequence ID" value="KDQ49831.1"/>
    <property type="molecule type" value="Genomic_DNA"/>
</dbReference>
<protein>
    <submittedName>
        <fullName evidence="2">Uncharacterized protein</fullName>
    </submittedName>
</protein>
<gene>
    <name evidence="2" type="ORF">JAAARDRAFT_51565</name>
</gene>
<evidence type="ECO:0000313" key="2">
    <source>
        <dbReference type="EMBL" id="KDQ49831.1"/>
    </source>
</evidence>
<dbReference type="AlphaFoldDB" id="A0A067PH92"/>
<evidence type="ECO:0000256" key="1">
    <source>
        <dbReference type="SAM" id="Coils"/>
    </source>
</evidence>
<feature type="coiled-coil region" evidence="1">
    <location>
        <begin position="102"/>
        <end position="177"/>
    </location>
</feature>
<dbReference type="InParanoid" id="A0A067PH92"/>
<name>A0A067PH92_9AGAM</name>
<dbReference type="Proteomes" id="UP000027265">
    <property type="component" value="Unassembled WGS sequence"/>
</dbReference>
<reference evidence="3" key="1">
    <citation type="journal article" date="2014" name="Proc. Natl. Acad. Sci. U.S.A.">
        <title>Extensive sampling of basidiomycete genomes demonstrates inadequacy of the white-rot/brown-rot paradigm for wood decay fungi.</title>
        <authorList>
            <person name="Riley R."/>
            <person name="Salamov A.A."/>
            <person name="Brown D.W."/>
            <person name="Nagy L.G."/>
            <person name="Floudas D."/>
            <person name="Held B.W."/>
            <person name="Levasseur A."/>
            <person name="Lombard V."/>
            <person name="Morin E."/>
            <person name="Otillar R."/>
            <person name="Lindquist E.A."/>
            <person name="Sun H."/>
            <person name="LaButti K.M."/>
            <person name="Schmutz J."/>
            <person name="Jabbour D."/>
            <person name="Luo H."/>
            <person name="Baker S.E."/>
            <person name="Pisabarro A.G."/>
            <person name="Walton J.D."/>
            <person name="Blanchette R.A."/>
            <person name="Henrissat B."/>
            <person name="Martin F."/>
            <person name="Cullen D."/>
            <person name="Hibbett D.S."/>
            <person name="Grigoriev I.V."/>
        </authorList>
    </citation>
    <scope>NUCLEOTIDE SEQUENCE [LARGE SCALE GENOMIC DNA]</scope>
    <source>
        <strain evidence="3">MUCL 33604</strain>
    </source>
</reference>
<sequence>MASQREGVLAREREQSLIETVQETREAAEWERTRYETSLKESYREEQKRWEEMRSTDWKNREEARRKDWMEAEETHMSDWIAVGEAQRGYESACEKYYQWEIEAMEQESAAMAKALETDQEKLELERQVFNAKVVAEEAQEMAEEAVQRETQAIKEAEKTTEKLRKAADELRTLKKEVRALWIDKSWVPEQKAAAFKRGREREKAEVAVESSFRLKKKGVISNESRGMIRDLVGLGISAGKVGGVVAVIAEHIGVPVKGKIRLCLRGIEMVQ</sequence>
<proteinExistence type="predicted"/>
<accession>A0A067PH92</accession>
<keyword evidence="3" id="KW-1185">Reference proteome</keyword>